<organism evidence="2 3">
    <name type="scientific">Candidatus Gottesmanbacteria bacterium RIFCSPLOWO2_01_FULL_49_10</name>
    <dbReference type="NCBI Taxonomy" id="1798396"/>
    <lineage>
        <taxon>Bacteria</taxon>
        <taxon>Candidatus Gottesmaniibacteriota</taxon>
    </lineage>
</organism>
<protein>
    <submittedName>
        <fullName evidence="2">Uncharacterized protein</fullName>
    </submittedName>
</protein>
<sequence>MDKYLLLVALQSKVSAANATESKMVLRPRRKRLSRNADLNKTIGSRLQRQPHKHKTADPLRSSAEPPAAGAGPLHLGILCLKLRTKNPL</sequence>
<evidence type="ECO:0000256" key="1">
    <source>
        <dbReference type="SAM" id="MobiDB-lite"/>
    </source>
</evidence>
<feature type="region of interest" description="Disordered" evidence="1">
    <location>
        <begin position="33"/>
        <end position="72"/>
    </location>
</feature>
<name>A0A1F6AW24_9BACT</name>
<proteinExistence type="predicted"/>
<evidence type="ECO:0000313" key="2">
    <source>
        <dbReference type="EMBL" id="OGG28889.1"/>
    </source>
</evidence>
<gene>
    <name evidence="2" type="ORF">A2973_05575</name>
</gene>
<evidence type="ECO:0000313" key="3">
    <source>
        <dbReference type="Proteomes" id="UP000176409"/>
    </source>
</evidence>
<accession>A0A1F6AW24</accession>
<feature type="compositionally biased region" description="Polar residues" evidence="1">
    <location>
        <begin position="37"/>
        <end position="48"/>
    </location>
</feature>
<reference evidence="2 3" key="1">
    <citation type="journal article" date="2016" name="Nat. Commun.">
        <title>Thousands of microbial genomes shed light on interconnected biogeochemical processes in an aquifer system.</title>
        <authorList>
            <person name="Anantharaman K."/>
            <person name="Brown C.T."/>
            <person name="Hug L.A."/>
            <person name="Sharon I."/>
            <person name="Castelle C.J."/>
            <person name="Probst A.J."/>
            <person name="Thomas B.C."/>
            <person name="Singh A."/>
            <person name="Wilkins M.J."/>
            <person name="Karaoz U."/>
            <person name="Brodie E.L."/>
            <person name="Williams K.H."/>
            <person name="Hubbard S.S."/>
            <person name="Banfield J.F."/>
        </authorList>
    </citation>
    <scope>NUCLEOTIDE SEQUENCE [LARGE SCALE GENOMIC DNA]</scope>
</reference>
<dbReference type="EMBL" id="MFJZ01000065">
    <property type="protein sequence ID" value="OGG28889.1"/>
    <property type="molecule type" value="Genomic_DNA"/>
</dbReference>
<dbReference type="AlphaFoldDB" id="A0A1F6AW24"/>
<dbReference type="Proteomes" id="UP000176409">
    <property type="component" value="Unassembled WGS sequence"/>
</dbReference>
<comment type="caution">
    <text evidence="2">The sequence shown here is derived from an EMBL/GenBank/DDBJ whole genome shotgun (WGS) entry which is preliminary data.</text>
</comment>